<sequence length="385" mass="44758">MKTSPKGFLTIILTVWAAALLVATYVRFEKLDKSNSTKFDSRTTIFISIASYRDVQCAYTLLDAYKNAKHPERVFAGIVQQNDAMRDSDCLSAPIDRTKDAELLIKYKDNMRIHRVDHNIAKGPTWARHLVIDKLFRGEDFVFQIDSHSRFVPNWDELLVENVSELPPKSAISHYPSVWDPVEHKDKLPPDYNKSIARMCKGFYNPEGILQPVCGLMSLLQRKSVPAHIAGAGMTFYPGSVHKDMDMDPHLPYLFQGEELLFTMRMISKGYKVYSPRENYVFHYYGRQKHAKFFDLVDAAKENQRLQSLQRAKYIMGIIDKSDLTDPKTSLIEIEKYNIDWSNELVKKRMDHYFKMFGMDLRQQKMGDFCGQDDLSKWPRWDVKL</sequence>
<reference evidence="1 2" key="1">
    <citation type="submission" date="2024-03" db="EMBL/GenBank/DDBJ databases">
        <title>The Acrasis kona genome and developmental transcriptomes reveal deep origins of eukaryotic multicellular pathways.</title>
        <authorList>
            <person name="Sheikh S."/>
            <person name="Fu C.-J."/>
            <person name="Brown M.W."/>
            <person name="Baldauf S.L."/>
        </authorList>
    </citation>
    <scope>NUCLEOTIDE SEQUENCE [LARGE SCALE GENOMIC DNA]</scope>
    <source>
        <strain evidence="1 2">ATCC MYA-3509</strain>
    </source>
</reference>
<keyword evidence="2" id="KW-1185">Reference proteome</keyword>
<dbReference type="Gene3D" id="3.90.550.10">
    <property type="entry name" value="Spore Coat Polysaccharide Biosynthesis Protein SpsA, Chain A"/>
    <property type="match status" value="1"/>
</dbReference>
<keyword evidence="1" id="KW-0808">Transferase</keyword>
<protein>
    <submittedName>
        <fullName evidence="1">Hydroxyproline N-acetylglucosaminyltransferase</fullName>
    </submittedName>
</protein>
<dbReference type="AlphaFoldDB" id="A0AAW2Z3Z1"/>
<proteinExistence type="predicted"/>
<dbReference type="Proteomes" id="UP001431209">
    <property type="component" value="Unassembled WGS sequence"/>
</dbReference>
<keyword evidence="1" id="KW-0328">Glycosyltransferase</keyword>
<dbReference type="GO" id="GO:0016757">
    <property type="term" value="F:glycosyltransferase activity"/>
    <property type="evidence" value="ECO:0007669"/>
    <property type="project" value="UniProtKB-KW"/>
</dbReference>
<evidence type="ECO:0000313" key="2">
    <source>
        <dbReference type="Proteomes" id="UP001431209"/>
    </source>
</evidence>
<organism evidence="1 2">
    <name type="scientific">Acrasis kona</name>
    <dbReference type="NCBI Taxonomy" id="1008807"/>
    <lineage>
        <taxon>Eukaryota</taxon>
        <taxon>Discoba</taxon>
        <taxon>Heterolobosea</taxon>
        <taxon>Tetramitia</taxon>
        <taxon>Eutetramitia</taxon>
        <taxon>Acrasidae</taxon>
        <taxon>Acrasis</taxon>
    </lineage>
</organism>
<comment type="caution">
    <text evidence="1">The sequence shown here is derived from an EMBL/GenBank/DDBJ whole genome shotgun (WGS) entry which is preliminary data.</text>
</comment>
<gene>
    <name evidence="1" type="ORF">AKO1_014685</name>
</gene>
<dbReference type="Pfam" id="PF11397">
    <property type="entry name" value="GlcNAc"/>
    <property type="match status" value="2"/>
</dbReference>
<dbReference type="PANTHER" id="PTHR34496">
    <property type="entry name" value="GLCNAC TRANSFERASE-RELATED"/>
    <property type="match status" value="1"/>
</dbReference>
<name>A0AAW2Z3Z1_9EUKA</name>
<dbReference type="SUPFAM" id="SSF53448">
    <property type="entry name" value="Nucleotide-diphospho-sugar transferases"/>
    <property type="match status" value="1"/>
</dbReference>
<dbReference type="PANTHER" id="PTHR34496:SF10">
    <property type="entry name" value="GLCNAC TRANSFERASE"/>
    <property type="match status" value="1"/>
</dbReference>
<evidence type="ECO:0000313" key="1">
    <source>
        <dbReference type="EMBL" id="KAL0483367.1"/>
    </source>
</evidence>
<dbReference type="InterPro" id="IPR021067">
    <property type="entry name" value="Glycosyltransferase"/>
</dbReference>
<dbReference type="EMBL" id="JAOPGA020000950">
    <property type="protein sequence ID" value="KAL0483367.1"/>
    <property type="molecule type" value="Genomic_DNA"/>
</dbReference>
<dbReference type="InterPro" id="IPR029044">
    <property type="entry name" value="Nucleotide-diphossugar_trans"/>
</dbReference>
<accession>A0AAW2Z3Z1</accession>